<name>A0A4C1YX64_EUMVA</name>
<dbReference type="Proteomes" id="UP000299102">
    <property type="component" value="Unassembled WGS sequence"/>
</dbReference>
<sequence>MESKVATGSRLDRNKSLDHDESWIRFVITVDSTLSFDIKQKLQIGSSKKDHPHHRTRTPGRTIFRIAEHADRHPVTARAALWPPQTTSHKEDNVR</sequence>
<dbReference type="EMBL" id="BGZK01001485">
    <property type="protein sequence ID" value="GBP80856.1"/>
    <property type="molecule type" value="Genomic_DNA"/>
</dbReference>
<evidence type="ECO:0000313" key="1">
    <source>
        <dbReference type="EMBL" id="GBP80856.1"/>
    </source>
</evidence>
<protein>
    <submittedName>
        <fullName evidence="1">Uncharacterized protein</fullName>
    </submittedName>
</protein>
<comment type="caution">
    <text evidence="1">The sequence shown here is derived from an EMBL/GenBank/DDBJ whole genome shotgun (WGS) entry which is preliminary data.</text>
</comment>
<evidence type="ECO:0000313" key="2">
    <source>
        <dbReference type="Proteomes" id="UP000299102"/>
    </source>
</evidence>
<gene>
    <name evidence="1" type="ORF">EVAR_62386_1</name>
</gene>
<keyword evidence="2" id="KW-1185">Reference proteome</keyword>
<accession>A0A4C1YX64</accession>
<proteinExistence type="predicted"/>
<dbReference type="AlphaFoldDB" id="A0A4C1YX64"/>
<organism evidence="1 2">
    <name type="scientific">Eumeta variegata</name>
    <name type="common">Bagworm moth</name>
    <name type="synonym">Eumeta japonica</name>
    <dbReference type="NCBI Taxonomy" id="151549"/>
    <lineage>
        <taxon>Eukaryota</taxon>
        <taxon>Metazoa</taxon>
        <taxon>Ecdysozoa</taxon>
        <taxon>Arthropoda</taxon>
        <taxon>Hexapoda</taxon>
        <taxon>Insecta</taxon>
        <taxon>Pterygota</taxon>
        <taxon>Neoptera</taxon>
        <taxon>Endopterygota</taxon>
        <taxon>Lepidoptera</taxon>
        <taxon>Glossata</taxon>
        <taxon>Ditrysia</taxon>
        <taxon>Tineoidea</taxon>
        <taxon>Psychidae</taxon>
        <taxon>Oiketicinae</taxon>
        <taxon>Eumeta</taxon>
    </lineage>
</organism>
<reference evidence="1 2" key="1">
    <citation type="journal article" date="2019" name="Commun. Biol.">
        <title>The bagworm genome reveals a unique fibroin gene that provides high tensile strength.</title>
        <authorList>
            <person name="Kono N."/>
            <person name="Nakamura H."/>
            <person name="Ohtoshi R."/>
            <person name="Tomita M."/>
            <person name="Numata K."/>
            <person name="Arakawa K."/>
        </authorList>
    </citation>
    <scope>NUCLEOTIDE SEQUENCE [LARGE SCALE GENOMIC DNA]</scope>
</reference>